<dbReference type="PANTHER" id="PTHR47637:SF1">
    <property type="entry name" value="CHAPERONE SURA"/>
    <property type="match status" value="1"/>
</dbReference>
<organism evidence="4 5">
    <name type="scientific">Leyella stercorea DSM 18206</name>
    <dbReference type="NCBI Taxonomy" id="1002367"/>
    <lineage>
        <taxon>Bacteria</taxon>
        <taxon>Pseudomonadati</taxon>
        <taxon>Bacteroidota</taxon>
        <taxon>Bacteroidia</taxon>
        <taxon>Bacteroidales</taxon>
        <taxon>Prevotellaceae</taxon>
        <taxon>Leyella</taxon>
    </lineage>
</organism>
<dbReference type="Proteomes" id="UP000004407">
    <property type="component" value="Unassembled WGS sequence"/>
</dbReference>
<evidence type="ECO:0000256" key="1">
    <source>
        <dbReference type="ARBA" id="ARBA00022729"/>
    </source>
</evidence>
<sequence length="489" mass="55979">MADTIHINIYTYMRKQRNIILATFAAATFLVGIGANAGSHAGSAPELAQDTLTTEERAPEHSIVDEVIWVVGDQPILKSDVEMMKLQGEMEGMTWNGDPDYIIPEQIAVQKLFLHQAEIDSINVTEAEIAQNIEMQINRWIQQAGSREKLEEYKKMSITQMRQQLHDDFRNNQLIQQMREKLVSDIAVTPADVRKYFNNMPEDSIPLVPTQVEVEIITKQPKISQDEINHVKNDLREYTDRINNGETSFATLARLYSEDPGSARQGGEMDYVGRGMLDPAFAAVAFNLTDPKRVSKIVESEYGFHIIQLIDKRGDKIKVRHILRIPRVSAEATDSMRMKLDSLAADIRADKLSFEEAATVMSDDKETRNNHGLMSFNSEEGRTSKFQMKDLPTEVARKVERMEVGDVSDAFPMVNEKGKHVVAIVKLKNRIAAHRATINEDFQVLQNVVLQKQRAEFLHNWVVKKIKTTYVRMQDRYKNYKYEYEGWVK</sequence>
<dbReference type="GO" id="GO:0003755">
    <property type="term" value="F:peptidyl-prolyl cis-trans isomerase activity"/>
    <property type="evidence" value="ECO:0007669"/>
    <property type="project" value="UniProtKB-KW"/>
</dbReference>
<dbReference type="Gene3D" id="3.10.50.40">
    <property type="match status" value="2"/>
</dbReference>
<reference evidence="4 5" key="1">
    <citation type="submission" date="2011-08" db="EMBL/GenBank/DDBJ databases">
        <authorList>
            <person name="Weinstock G."/>
            <person name="Sodergren E."/>
            <person name="Clifton S."/>
            <person name="Fulton L."/>
            <person name="Fulton B."/>
            <person name="Courtney L."/>
            <person name="Fronick C."/>
            <person name="Harrison M."/>
            <person name="Strong C."/>
            <person name="Farmer C."/>
            <person name="Delahaunty K."/>
            <person name="Markovic C."/>
            <person name="Hall O."/>
            <person name="Minx P."/>
            <person name="Tomlinson C."/>
            <person name="Mitreva M."/>
            <person name="Hou S."/>
            <person name="Chen J."/>
            <person name="Wollam A."/>
            <person name="Pepin K.H."/>
            <person name="Johnson M."/>
            <person name="Bhonagiri V."/>
            <person name="Zhang X."/>
            <person name="Suruliraj S."/>
            <person name="Warren W."/>
            <person name="Chinwalla A."/>
            <person name="Mardis E.R."/>
            <person name="Wilson R.K."/>
        </authorList>
    </citation>
    <scope>NUCLEOTIDE SEQUENCE [LARGE SCALE GENOMIC DNA]</scope>
    <source>
        <strain evidence="4 5">DSM 18206</strain>
    </source>
</reference>
<dbReference type="PATRIC" id="fig|1002367.3.peg.1704"/>
<keyword evidence="2" id="KW-0697">Rotamase</keyword>
<dbReference type="InterPro" id="IPR050280">
    <property type="entry name" value="OMP_Chaperone_SurA"/>
</dbReference>
<protein>
    <submittedName>
        <fullName evidence="4">PPIC-type PPIASE domain protein</fullName>
    </submittedName>
</protein>
<dbReference type="Pfam" id="PF00639">
    <property type="entry name" value="Rotamase"/>
    <property type="match status" value="2"/>
</dbReference>
<evidence type="ECO:0000256" key="2">
    <source>
        <dbReference type="PROSITE-ProRule" id="PRU00278"/>
    </source>
</evidence>
<keyword evidence="1" id="KW-0732">Signal</keyword>
<evidence type="ECO:0000313" key="5">
    <source>
        <dbReference type="Proteomes" id="UP000004407"/>
    </source>
</evidence>
<dbReference type="AlphaFoldDB" id="G6AZN5"/>
<dbReference type="PROSITE" id="PS50198">
    <property type="entry name" value="PPIC_PPIASE_2"/>
    <property type="match status" value="2"/>
</dbReference>
<feature type="domain" description="PpiC" evidence="3">
    <location>
        <begin position="314"/>
        <end position="426"/>
    </location>
</feature>
<dbReference type="Gene3D" id="1.10.4030.10">
    <property type="entry name" value="Porin chaperone SurA, peptide-binding domain"/>
    <property type="match status" value="1"/>
</dbReference>
<evidence type="ECO:0000259" key="3">
    <source>
        <dbReference type="PROSITE" id="PS50198"/>
    </source>
</evidence>
<accession>G6AZN5</accession>
<dbReference type="SUPFAM" id="SSF109998">
    <property type="entry name" value="Triger factor/SurA peptide-binding domain-like"/>
    <property type="match status" value="1"/>
</dbReference>
<proteinExistence type="predicted"/>
<dbReference type="PANTHER" id="PTHR47637">
    <property type="entry name" value="CHAPERONE SURA"/>
    <property type="match status" value="1"/>
</dbReference>
<dbReference type="InterPro" id="IPR000297">
    <property type="entry name" value="PPIase_PpiC"/>
</dbReference>
<dbReference type="SUPFAM" id="SSF54534">
    <property type="entry name" value="FKBP-like"/>
    <property type="match status" value="2"/>
</dbReference>
<dbReference type="InterPro" id="IPR027304">
    <property type="entry name" value="Trigger_fact/SurA_dom_sf"/>
</dbReference>
<gene>
    <name evidence="4" type="ORF">HMPREF0673_02102</name>
</gene>
<dbReference type="EMBL" id="AFZZ01000179">
    <property type="protein sequence ID" value="EHJ38290.1"/>
    <property type="molecule type" value="Genomic_DNA"/>
</dbReference>
<dbReference type="HOGENOM" id="CLU_034646_13_0_10"/>
<comment type="caution">
    <text evidence="4">The sequence shown here is derived from an EMBL/GenBank/DDBJ whole genome shotgun (WGS) entry which is preliminary data.</text>
</comment>
<feature type="domain" description="PpiC" evidence="3">
    <location>
        <begin position="209"/>
        <end position="311"/>
    </location>
</feature>
<evidence type="ECO:0000313" key="4">
    <source>
        <dbReference type="EMBL" id="EHJ38290.1"/>
    </source>
</evidence>
<name>G6AZN5_9BACT</name>
<keyword evidence="2" id="KW-0413">Isomerase</keyword>
<dbReference type="InterPro" id="IPR046357">
    <property type="entry name" value="PPIase_dom_sf"/>
</dbReference>
<dbReference type="eggNOG" id="COG0760">
    <property type="taxonomic scope" value="Bacteria"/>
</dbReference>